<protein>
    <submittedName>
        <fullName evidence="6">Uncharacterized protein</fullName>
    </submittedName>
</protein>
<keyword evidence="5" id="KW-0539">Nucleus</keyword>
<name>A0A177WA99_BATDL</name>
<evidence type="ECO:0000256" key="3">
    <source>
        <dbReference type="ARBA" id="ARBA00005459"/>
    </source>
</evidence>
<dbReference type="AlphaFoldDB" id="A0A177WA99"/>
<organism evidence="6 7">
    <name type="scientific">Batrachochytrium dendrobatidis (strain JEL423)</name>
    <dbReference type="NCBI Taxonomy" id="403673"/>
    <lineage>
        <taxon>Eukaryota</taxon>
        <taxon>Fungi</taxon>
        <taxon>Fungi incertae sedis</taxon>
        <taxon>Chytridiomycota</taxon>
        <taxon>Chytridiomycota incertae sedis</taxon>
        <taxon>Chytridiomycetes</taxon>
        <taxon>Rhizophydiales</taxon>
        <taxon>Rhizophydiales incertae sedis</taxon>
        <taxon>Batrachochytrium</taxon>
    </lineage>
</organism>
<sequence length="109" mass="12648">MDYWTNIEKHVRLDAEPMQDMMPINLHSSESLVADEVNTQLRTMGMRVRKVIAGGYQITKKPTMPIYTHEQGHQVLPVNIQPTIAQRVDLAAANDKRQRNLDEFFTRKQ</sequence>
<reference evidence="6 7" key="1">
    <citation type="submission" date="2006-10" db="EMBL/GenBank/DDBJ databases">
        <title>The Genome Sequence of Batrachochytrium dendrobatidis JEL423.</title>
        <authorList>
            <consortium name="The Broad Institute Genome Sequencing Platform"/>
            <person name="Birren B."/>
            <person name="Lander E."/>
            <person name="Galagan J."/>
            <person name="Cuomo C."/>
            <person name="Devon K."/>
            <person name="Jaffe D."/>
            <person name="Butler J."/>
            <person name="Alvarez P."/>
            <person name="Gnerre S."/>
            <person name="Grabherr M."/>
            <person name="Kleber M."/>
            <person name="Mauceli E."/>
            <person name="Brockman W."/>
            <person name="Young S."/>
            <person name="LaButti K."/>
            <person name="Sykes S."/>
            <person name="DeCaprio D."/>
            <person name="Crawford M."/>
            <person name="Koehrsen M."/>
            <person name="Engels R."/>
            <person name="Montgomery P."/>
            <person name="Pearson M."/>
            <person name="Howarth C."/>
            <person name="Larson L."/>
            <person name="White J."/>
            <person name="O'Leary S."/>
            <person name="Kodira C."/>
            <person name="Zeng Q."/>
            <person name="Yandava C."/>
            <person name="Alvarado L."/>
            <person name="Longcore J."/>
            <person name="James T."/>
        </authorList>
    </citation>
    <scope>NUCLEOTIDE SEQUENCE [LARGE SCALE GENOMIC DNA]</scope>
    <source>
        <strain evidence="6 7">JEL423</strain>
    </source>
</reference>
<evidence type="ECO:0000256" key="2">
    <source>
        <dbReference type="ARBA" id="ARBA00004496"/>
    </source>
</evidence>
<accession>A0A177WA99</accession>
<keyword evidence="4" id="KW-0963">Cytoplasm</keyword>
<evidence type="ECO:0000256" key="4">
    <source>
        <dbReference type="ARBA" id="ARBA00022490"/>
    </source>
</evidence>
<evidence type="ECO:0000313" key="6">
    <source>
        <dbReference type="EMBL" id="OAJ36642.1"/>
    </source>
</evidence>
<reference evidence="6 7" key="2">
    <citation type="submission" date="2016-05" db="EMBL/GenBank/DDBJ databases">
        <title>Lineage-specific infection strategies underlie the spectrum of fungal disease in amphibians.</title>
        <authorList>
            <person name="Cuomo C.A."/>
            <person name="Farrer R.A."/>
            <person name="James T."/>
            <person name="Longcore J."/>
            <person name="Birren B."/>
        </authorList>
    </citation>
    <scope>NUCLEOTIDE SEQUENCE [LARGE SCALE GENOMIC DNA]</scope>
    <source>
        <strain evidence="6 7">JEL423</strain>
    </source>
</reference>
<dbReference type="InterPro" id="IPR013900">
    <property type="entry name" value="RNR_inhibitor"/>
</dbReference>
<dbReference type="PANTHER" id="PTHR28081:SF1">
    <property type="entry name" value="DAMAGE-REGULATED IMPORT FACILITATOR 1"/>
    <property type="match status" value="1"/>
</dbReference>
<evidence type="ECO:0000313" key="7">
    <source>
        <dbReference type="Proteomes" id="UP000077115"/>
    </source>
</evidence>
<gene>
    <name evidence="6" type="ORF">BDEG_20795</name>
</gene>
<evidence type="ECO:0000256" key="5">
    <source>
        <dbReference type="ARBA" id="ARBA00023242"/>
    </source>
</evidence>
<dbReference type="GO" id="GO:0005634">
    <property type="term" value="C:nucleus"/>
    <property type="evidence" value="ECO:0007669"/>
    <property type="project" value="UniProtKB-SubCell"/>
</dbReference>
<dbReference type="OrthoDB" id="4072855at2759"/>
<dbReference type="EMBL" id="DS022300">
    <property type="protein sequence ID" value="OAJ36642.1"/>
    <property type="molecule type" value="Genomic_DNA"/>
</dbReference>
<comment type="similarity">
    <text evidence="3">Belongs to the DIF1/spd1 family.</text>
</comment>
<comment type="subcellular location">
    <subcellularLocation>
        <location evidence="2">Cytoplasm</location>
    </subcellularLocation>
    <subcellularLocation>
        <location evidence="1">Nucleus</location>
    </subcellularLocation>
</comment>
<dbReference type="PANTHER" id="PTHR28081">
    <property type="entry name" value="DAMAGE-REGULATED IMPORT FACILITATOR 1-RELATED"/>
    <property type="match status" value="1"/>
</dbReference>
<dbReference type="VEuPathDB" id="FungiDB:BDEG_20795"/>
<dbReference type="Proteomes" id="UP000077115">
    <property type="component" value="Unassembled WGS sequence"/>
</dbReference>
<evidence type="ECO:0000256" key="1">
    <source>
        <dbReference type="ARBA" id="ARBA00004123"/>
    </source>
</evidence>
<proteinExistence type="inferred from homology"/>
<dbReference type="GO" id="GO:0005737">
    <property type="term" value="C:cytoplasm"/>
    <property type="evidence" value="ECO:0007669"/>
    <property type="project" value="UniProtKB-SubCell"/>
</dbReference>